<protein>
    <submittedName>
        <fullName evidence="1">Uncharacterized protein</fullName>
    </submittedName>
</protein>
<dbReference type="Proteomes" id="UP000014622">
    <property type="component" value="Unassembled WGS sequence"/>
</dbReference>
<reference evidence="1 2" key="1">
    <citation type="submission" date="2013-06" db="EMBL/GenBank/DDBJ databases">
        <authorList>
            <person name="Weinstock G."/>
            <person name="Sodergren E."/>
            <person name="Lobos E.A."/>
            <person name="Fulton L."/>
            <person name="Fulton R."/>
            <person name="Courtney L."/>
            <person name="Fronick C."/>
            <person name="O'Laughlin M."/>
            <person name="Godfrey J."/>
            <person name="Wilson R.M."/>
            <person name="Miner T."/>
            <person name="Farmer C."/>
            <person name="Delehaunty K."/>
            <person name="Cordes M."/>
            <person name="Minx P."/>
            <person name="Tomlinson C."/>
            <person name="Chen J."/>
            <person name="Wollam A."/>
            <person name="Pepin K.H."/>
            <person name="Bhonagiri V."/>
            <person name="Zhang X."/>
            <person name="Warren W."/>
            <person name="Mitreva M."/>
            <person name="Mardis E.R."/>
            <person name="Wilson R.K."/>
        </authorList>
    </citation>
    <scope>NUCLEOTIDE SEQUENCE [LARGE SCALE GENOMIC DNA]</scope>
    <source>
        <strain evidence="1 2">SD2A-2</strain>
    </source>
</reference>
<dbReference type="EMBL" id="ATIT01000080">
    <property type="protein sequence ID" value="EPI13107.1"/>
    <property type="molecule type" value="Genomic_DNA"/>
</dbReference>
<proteinExistence type="predicted"/>
<gene>
    <name evidence="1" type="ORF">D356_01356</name>
</gene>
<accession>A0AB73ADL5</accession>
<evidence type="ECO:0000313" key="2">
    <source>
        <dbReference type="Proteomes" id="UP000014622"/>
    </source>
</evidence>
<organism evidence="1 2">
    <name type="scientific">Enterococcus faecium SD2A-2</name>
    <dbReference type="NCBI Taxonomy" id="1244154"/>
    <lineage>
        <taxon>Bacteria</taxon>
        <taxon>Bacillati</taxon>
        <taxon>Bacillota</taxon>
        <taxon>Bacilli</taxon>
        <taxon>Lactobacillales</taxon>
        <taxon>Enterococcaceae</taxon>
        <taxon>Enterococcus</taxon>
    </lineage>
</organism>
<dbReference type="AlphaFoldDB" id="A0AB73ADL5"/>
<evidence type="ECO:0000313" key="1">
    <source>
        <dbReference type="EMBL" id="EPI13107.1"/>
    </source>
</evidence>
<name>A0AB73ADL5_ENTFC</name>
<sequence>MKLDQSSTFFKLLEPFPEELQHKQEKQTGSQMAETFLLLV</sequence>
<comment type="caution">
    <text evidence="1">The sequence shown here is derived from an EMBL/GenBank/DDBJ whole genome shotgun (WGS) entry which is preliminary data.</text>
</comment>